<name>A0A316HSU2_9PSEU</name>
<proteinExistence type="predicted"/>
<organism evidence="1 2">
    <name type="scientific">Lentzea atacamensis</name>
    <dbReference type="NCBI Taxonomy" id="531938"/>
    <lineage>
        <taxon>Bacteria</taxon>
        <taxon>Bacillati</taxon>
        <taxon>Actinomycetota</taxon>
        <taxon>Actinomycetes</taxon>
        <taxon>Pseudonocardiales</taxon>
        <taxon>Pseudonocardiaceae</taxon>
        <taxon>Lentzea</taxon>
    </lineage>
</organism>
<evidence type="ECO:0000313" key="2">
    <source>
        <dbReference type="Proteomes" id="UP000246005"/>
    </source>
</evidence>
<dbReference type="EMBL" id="QGHB01000011">
    <property type="protein sequence ID" value="PWK83192.1"/>
    <property type="molecule type" value="Genomic_DNA"/>
</dbReference>
<accession>A0A316HSU2</accession>
<protein>
    <submittedName>
        <fullName evidence="1">Uncharacterized protein</fullName>
    </submittedName>
</protein>
<evidence type="ECO:0000313" key="1">
    <source>
        <dbReference type="EMBL" id="PWK83192.1"/>
    </source>
</evidence>
<comment type="caution">
    <text evidence="1">The sequence shown here is derived from an EMBL/GenBank/DDBJ whole genome shotgun (WGS) entry which is preliminary data.</text>
</comment>
<reference evidence="1 2" key="1">
    <citation type="submission" date="2018-05" db="EMBL/GenBank/DDBJ databases">
        <title>Genomic Encyclopedia of Type Strains, Phase IV (KMG-IV): sequencing the most valuable type-strain genomes for metagenomic binning, comparative biology and taxonomic classification.</title>
        <authorList>
            <person name="Goeker M."/>
        </authorList>
    </citation>
    <scope>NUCLEOTIDE SEQUENCE [LARGE SCALE GENOMIC DNA]</scope>
    <source>
        <strain evidence="1 2">DSM 45480</strain>
    </source>
</reference>
<dbReference type="Proteomes" id="UP000246005">
    <property type="component" value="Unassembled WGS sequence"/>
</dbReference>
<dbReference type="AlphaFoldDB" id="A0A316HSU2"/>
<sequence>MLMGVERDQACDLCDGTGTMTWQQPVPGPDGALCLTEVSHPCVQGCSGWFKLPAAEHGAVVDPGAAEVTAGNVAVANANHRTDWSRPALLPDDSPQPPV</sequence>
<gene>
    <name evidence="1" type="ORF">C8D88_11177</name>
</gene>